<organism evidence="1 2">
    <name type="scientific">Dichomitus squalens</name>
    <dbReference type="NCBI Taxonomy" id="114155"/>
    <lineage>
        <taxon>Eukaryota</taxon>
        <taxon>Fungi</taxon>
        <taxon>Dikarya</taxon>
        <taxon>Basidiomycota</taxon>
        <taxon>Agaricomycotina</taxon>
        <taxon>Agaricomycetes</taxon>
        <taxon>Polyporales</taxon>
        <taxon>Polyporaceae</taxon>
        <taxon>Dichomitus</taxon>
    </lineage>
</organism>
<evidence type="ECO:0000313" key="1">
    <source>
        <dbReference type="EMBL" id="TBU63330.1"/>
    </source>
</evidence>
<accession>A0A4Q9Q825</accession>
<dbReference type="Proteomes" id="UP000292082">
    <property type="component" value="Unassembled WGS sequence"/>
</dbReference>
<proteinExistence type="predicted"/>
<reference evidence="1 2" key="1">
    <citation type="submission" date="2019-01" db="EMBL/GenBank/DDBJ databases">
        <title>Draft genome sequences of three monokaryotic isolates of the white-rot basidiomycete fungus Dichomitus squalens.</title>
        <authorList>
            <consortium name="DOE Joint Genome Institute"/>
            <person name="Lopez S.C."/>
            <person name="Andreopoulos B."/>
            <person name="Pangilinan J."/>
            <person name="Lipzen A."/>
            <person name="Riley R."/>
            <person name="Ahrendt S."/>
            <person name="Ng V."/>
            <person name="Barry K."/>
            <person name="Daum C."/>
            <person name="Grigoriev I.V."/>
            <person name="Hilden K.S."/>
            <person name="Makela M.R."/>
            <person name="de Vries R.P."/>
        </authorList>
    </citation>
    <scope>NUCLEOTIDE SEQUENCE [LARGE SCALE GENOMIC DNA]</scope>
    <source>
        <strain evidence="1 2">CBS 464.89</strain>
    </source>
</reference>
<evidence type="ECO:0000313" key="2">
    <source>
        <dbReference type="Proteomes" id="UP000292082"/>
    </source>
</evidence>
<name>A0A4Q9Q825_9APHY</name>
<dbReference type="AlphaFoldDB" id="A0A4Q9Q825"/>
<protein>
    <submittedName>
        <fullName evidence="1">Uncharacterized protein</fullName>
    </submittedName>
</protein>
<dbReference type="EMBL" id="ML145090">
    <property type="protein sequence ID" value="TBU63330.1"/>
    <property type="molecule type" value="Genomic_DNA"/>
</dbReference>
<sequence>MVVSLGALFLSFPDTSKIYLVLCVSTPLASARTLSRQRDSFLSCLINQRSISCPPVLVRHLCLASSVSPSADNLPSAIRTINLMKLLGSELHTLAFINRSYGEALGVACPESEPKIFPLLRELTLANCIICYGFSSKPPSVGDEDAMNRSRMEMFYPSLTHFHAAPPVPEIDVNEWAKTMPALTHVRISIPWPLDIVPHLHRVFDLMSRRTSNRPGA</sequence>
<gene>
    <name evidence="1" type="ORF">BD310DRAFT_627825</name>
</gene>
<keyword evidence="2" id="KW-1185">Reference proteome</keyword>